<name>A0A3N6S5R6_9GAMM</name>
<dbReference type="RefSeq" id="WP_124234918.1">
    <property type="nucleotide sequence ID" value="NZ_RHHM01000027.1"/>
</dbReference>
<dbReference type="OrthoDB" id="9109854at2"/>
<reference evidence="2 3" key="1">
    <citation type="submission" date="2018-10" db="EMBL/GenBank/DDBJ databases">
        <title>Draft genome sequence for the type isolate of Erwinia psidii, agent causal of bacterial blight in guava (Psidium guajava) and wilt and die-back of Eucalyptus spp.</title>
        <authorList>
            <person name="Hermenegildo P.S."/>
            <person name="Santos S.A."/>
            <person name="Guimaraes L.M.S."/>
            <person name="Vidigal P.M.P."/>
            <person name="Pereira I.C."/>
            <person name="Badel J.L."/>
            <person name="Alfenas-Zerbini P."/>
            <person name="Ferreira M.A.S.V."/>
            <person name="Alfenas A.C."/>
        </authorList>
    </citation>
    <scope>NUCLEOTIDE SEQUENCE [LARGE SCALE GENOMIC DNA]</scope>
    <source>
        <strain evidence="2 3">IBSBF 435</strain>
    </source>
</reference>
<feature type="signal peptide" evidence="1">
    <location>
        <begin position="1"/>
        <end position="21"/>
    </location>
</feature>
<evidence type="ECO:0000313" key="2">
    <source>
        <dbReference type="EMBL" id="RQM36340.1"/>
    </source>
</evidence>
<evidence type="ECO:0000313" key="3">
    <source>
        <dbReference type="Proteomes" id="UP000279457"/>
    </source>
</evidence>
<accession>A0A3N6S5R6</accession>
<comment type="caution">
    <text evidence="2">The sequence shown here is derived from an EMBL/GenBank/DDBJ whole genome shotgun (WGS) entry which is preliminary data.</text>
</comment>
<keyword evidence="1" id="KW-0732">Signal</keyword>
<protein>
    <submittedName>
        <fullName evidence="2">Uncharacterized protein</fullName>
    </submittedName>
</protein>
<dbReference type="Proteomes" id="UP000279457">
    <property type="component" value="Unassembled WGS sequence"/>
</dbReference>
<proteinExistence type="predicted"/>
<sequence length="258" mass="28787">MRINKVTAILFSLLFSSFVCASQYKNLAQYATPNSVVNIFNDKVISTDVKNLTKSNYNQFIGNYQAFADPVKVTDGGLLVDGWLNELRLENASAMVIEPDGRLYLAWVVPGNSRVMYLTNDKNMSGIQPDIRQWASRFEHVSFDEKKQQSAVVDVVPRVSYFESKNYKVKIMLTCADSTQVCNKALYQGTSKSDGKKTAVMGQVIRTHCDSMVCPVSGYQFENKNAKTKYLLTADNPTLSVLVNNKVVLTESGGWSVN</sequence>
<organism evidence="2 3">
    <name type="scientific">Erwinia psidii</name>
    <dbReference type="NCBI Taxonomy" id="69224"/>
    <lineage>
        <taxon>Bacteria</taxon>
        <taxon>Pseudomonadati</taxon>
        <taxon>Pseudomonadota</taxon>
        <taxon>Gammaproteobacteria</taxon>
        <taxon>Enterobacterales</taxon>
        <taxon>Erwiniaceae</taxon>
        <taxon>Erwinia</taxon>
    </lineage>
</organism>
<evidence type="ECO:0000256" key="1">
    <source>
        <dbReference type="SAM" id="SignalP"/>
    </source>
</evidence>
<keyword evidence="3" id="KW-1185">Reference proteome</keyword>
<gene>
    <name evidence="2" type="ORF">EB241_21065</name>
</gene>
<dbReference type="AlphaFoldDB" id="A0A3N6S5R6"/>
<feature type="chain" id="PRO_5018241103" evidence="1">
    <location>
        <begin position="22"/>
        <end position="258"/>
    </location>
</feature>
<dbReference type="EMBL" id="RHHM01000027">
    <property type="protein sequence ID" value="RQM36340.1"/>
    <property type="molecule type" value="Genomic_DNA"/>
</dbReference>